<dbReference type="EMBL" id="PP847201">
    <property type="protein sequence ID" value="XBY85676.1"/>
    <property type="molecule type" value="Genomic_DNA"/>
</dbReference>
<accession>A0AAU7YE35</accession>
<evidence type="ECO:0000313" key="1">
    <source>
        <dbReference type="EMBL" id="XBY85676.1"/>
    </source>
</evidence>
<organism evidence="1">
    <name type="scientific">Iridovirus sp</name>
    <dbReference type="NCBI Taxonomy" id="135728"/>
    <lineage>
        <taxon>Viruses</taxon>
        <taxon>Varidnaviria</taxon>
        <taxon>Bamfordvirae</taxon>
        <taxon>Nucleocytoviricota</taxon>
        <taxon>Megaviricetes</taxon>
        <taxon>Pimascovirales</taxon>
        <taxon>Pimascovirales incertae sedis</taxon>
        <taxon>Iridoviridae</taxon>
        <taxon>Betairidovirinae</taxon>
        <taxon>Iridovirus</taxon>
    </lineage>
</organism>
<name>A0AAU7YE35_9VIRU</name>
<sequence length="47" mass="5777">MGLECCFQEELTMGFVMKTLNKILQKHYYTQNHSKHKMIHQHQHIKY</sequence>
<proteinExistence type="predicted"/>
<protein>
    <submittedName>
        <fullName evidence="1">Uncharacterized protein</fullName>
    </submittedName>
</protein>
<reference evidence="1" key="1">
    <citation type="submission" date="2024-05" db="EMBL/GenBank/DDBJ databases">
        <title>Complete genomes of an iridovirus, and two densoviruses identified in lab reared social spiders in California, USA.</title>
        <authorList>
            <person name="Millerwise S."/>
            <person name="Lund M.C."/>
            <person name="Schmidlin K."/>
            <person name="Kraberger S."/>
            <person name="Harrison J."/>
            <person name="Cease A."/>
            <person name="Pinter-Wollman N."/>
            <person name="Varsani A."/>
        </authorList>
    </citation>
    <scope>NUCLEOTIDE SEQUENCE</scope>
    <source>
        <strain evidence="1">SocP20</strain>
    </source>
</reference>